<organism evidence="2 3">
    <name type="scientific">Microbacterium aquimaris</name>
    <dbReference type="NCBI Taxonomy" id="459816"/>
    <lineage>
        <taxon>Bacteria</taxon>
        <taxon>Bacillati</taxon>
        <taxon>Actinomycetota</taxon>
        <taxon>Actinomycetes</taxon>
        <taxon>Micrococcales</taxon>
        <taxon>Microbacteriaceae</taxon>
        <taxon>Microbacterium</taxon>
    </lineage>
</organism>
<evidence type="ECO:0000313" key="2">
    <source>
        <dbReference type="EMBL" id="MDZ8161528.1"/>
    </source>
</evidence>
<evidence type="ECO:0000256" key="1">
    <source>
        <dbReference type="SAM" id="Phobius"/>
    </source>
</evidence>
<sequence length="359" mass="38528">MSVRNILVGLALAFTAYLAARGLWWTAPVPMPWLLVVALFAYLGTTWLVVLWEPRKDGRAGTEPIPEVDGDGLDAALVAAQPSGRLPGWAAGLALGAAIVVPNALSVAVGLDHVTAPYATWYLGGIGALMVVVMVRRRPWIAWLGIIALAVTSSVWMGPLTALGLGLVGSVVWVAVAQLLMRSLDRAARDTAQLTTLQRQASGVEASQSVRQRERRTKVQRALAIAGPVLMRVVAEGGRLSEEERLGARIAEGSLRDELRGPRLLDDAVRAELERLRRRGSSVTVLDEGGLDRVDDVTLSIIRGQLAETLSEATSERLYVRTSPHESVAVTVVGRSGAGTGLSDEDAVDLWREIAHPRR</sequence>
<keyword evidence="1" id="KW-1133">Transmembrane helix</keyword>
<dbReference type="Proteomes" id="UP001291912">
    <property type="component" value="Unassembled WGS sequence"/>
</dbReference>
<feature type="transmembrane region" description="Helical" evidence="1">
    <location>
        <begin position="89"/>
        <end position="109"/>
    </location>
</feature>
<feature type="transmembrane region" description="Helical" evidence="1">
    <location>
        <begin position="32"/>
        <end position="52"/>
    </location>
</feature>
<feature type="transmembrane region" description="Helical" evidence="1">
    <location>
        <begin position="163"/>
        <end position="181"/>
    </location>
</feature>
<comment type="caution">
    <text evidence="2">The sequence shown here is derived from an EMBL/GenBank/DDBJ whole genome shotgun (WGS) entry which is preliminary data.</text>
</comment>
<dbReference type="RefSeq" id="WP_194424135.1">
    <property type="nucleotide sequence ID" value="NZ_BAAAPT010000001.1"/>
</dbReference>
<dbReference type="EMBL" id="JAWJYN010000001">
    <property type="protein sequence ID" value="MDZ8161528.1"/>
    <property type="molecule type" value="Genomic_DNA"/>
</dbReference>
<proteinExistence type="predicted"/>
<evidence type="ECO:0000313" key="3">
    <source>
        <dbReference type="Proteomes" id="UP001291912"/>
    </source>
</evidence>
<keyword evidence="1" id="KW-0812">Transmembrane</keyword>
<accession>A0ABU5N607</accession>
<keyword evidence="3" id="KW-1185">Reference proteome</keyword>
<feature type="transmembrane region" description="Helical" evidence="1">
    <location>
        <begin position="140"/>
        <end position="157"/>
    </location>
</feature>
<protein>
    <submittedName>
        <fullName evidence="2">Uncharacterized protein</fullName>
    </submittedName>
</protein>
<gene>
    <name evidence="2" type="ORF">R2Q92_06720</name>
</gene>
<reference evidence="2 3" key="1">
    <citation type="submission" date="2023-10" db="EMBL/GenBank/DDBJ databases">
        <title>Microbacterium xanthum sp. nov., isolated from seaweed.</title>
        <authorList>
            <person name="Lee S.D."/>
        </authorList>
    </citation>
    <scope>NUCLEOTIDE SEQUENCE [LARGE SCALE GENOMIC DNA]</scope>
    <source>
        <strain evidence="2 3">KCTC 19124</strain>
    </source>
</reference>
<name>A0ABU5N607_9MICO</name>
<keyword evidence="1" id="KW-0472">Membrane</keyword>
<feature type="transmembrane region" description="Helical" evidence="1">
    <location>
        <begin position="115"/>
        <end position="133"/>
    </location>
</feature>